<keyword evidence="10" id="KW-1133">Transmembrane helix</keyword>
<dbReference type="CDD" id="cd00082">
    <property type="entry name" value="HisKA"/>
    <property type="match status" value="1"/>
</dbReference>
<evidence type="ECO:0000256" key="6">
    <source>
        <dbReference type="ARBA" id="ARBA00022679"/>
    </source>
</evidence>
<evidence type="ECO:0000256" key="5">
    <source>
        <dbReference type="ARBA" id="ARBA00022553"/>
    </source>
</evidence>
<dbReference type="InterPro" id="IPR003594">
    <property type="entry name" value="HATPase_dom"/>
</dbReference>
<dbReference type="SMART" id="SM00387">
    <property type="entry name" value="HATPase_c"/>
    <property type="match status" value="1"/>
</dbReference>
<evidence type="ECO:0000256" key="4">
    <source>
        <dbReference type="ARBA" id="ARBA00022475"/>
    </source>
</evidence>
<reference evidence="13" key="1">
    <citation type="submission" date="2021-02" db="EMBL/GenBank/DDBJ databases">
        <title>Thiocyanate and organic carbon inputs drive convergent selection for specific autotrophic Afipia and Thiobacillus strains within complex microbiomes.</title>
        <authorList>
            <person name="Huddy R.J."/>
            <person name="Sachdeva R."/>
            <person name="Kadzinga F."/>
            <person name="Kantor R.S."/>
            <person name="Harrison S.T.L."/>
            <person name="Banfield J.F."/>
        </authorList>
    </citation>
    <scope>NUCLEOTIDE SEQUENCE</scope>
    <source>
        <strain evidence="13">SCN18_13_7_16_R3_B_64_19</strain>
    </source>
</reference>
<dbReference type="PANTHER" id="PTHR44936:SF10">
    <property type="entry name" value="SENSOR PROTEIN RSTB"/>
    <property type="match status" value="1"/>
</dbReference>
<dbReference type="SMART" id="SM00304">
    <property type="entry name" value="HAMP"/>
    <property type="match status" value="1"/>
</dbReference>
<accession>A0A8I1SVL2</accession>
<evidence type="ECO:0000256" key="10">
    <source>
        <dbReference type="SAM" id="Phobius"/>
    </source>
</evidence>
<evidence type="ECO:0000313" key="14">
    <source>
        <dbReference type="Proteomes" id="UP000664800"/>
    </source>
</evidence>
<dbReference type="PANTHER" id="PTHR44936">
    <property type="entry name" value="SENSOR PROTEIN CREC"/>
    <property type="match status" value="1"/>
</dbReference>
<dbReference type="EC" id="2.7.13.3" evidence="3"/>
<evidence type="ECO:0000256" key="9">
    <source>
        <dbReference type="ARBA" id="ARBA00022840"/>
    </source>
</evidence>
<comment type="catalytic activity">
    <reaction evidence="1">
        <text>ATP + protein L-histidine = ADP + protein N-phospho-L-histidine.</text>
        <dbReference type="EC" id="2.7.13.3"/>
    </reaction>
</comment>
<name>A0A8I1SVL2_THIA3</name>
<feature type="transmembrane region" description="Helical" evidence="10">
    <location>
        <begin position="24"/>
        <end position="45"/>
    </location>
</feature>
<dbReference type="SUPFAM" id="SSF47384">
    <property type="entry name" value="Homodimeric domain of signal transducing histidine kinase"/>
    <property type="match status" value="1"/>
</dbReference>
<evidence type="ECO:0000259" key="12">
    <source>
        <dbReference type="PROSITE" id="PS50885"/>
    </source>
</evidence>
<dbReference type="GO" id="GO:0005524">
    <property type="term" value="F:ATP binding"/>
    <property type="evidence" value="ECO:0007669"/>
    <property type="project" value="UniProtKB-KW"/>
</dbReference>
<evidence type="ECO:0000256" key="8">
    <source>
        <dbReference type="ARBA" id="ARBA00022777"/>
    </source>
</evidence>
<keyword evidence="7" id="KW-0547">Nucleotide-binding</keyword>
<dbReference type="SMART" id="SM00388">
    <property type="entry name" value="HisKA"/>
    <property type="match status" value="1"/>
</dbReference>
<evidence type="ECO:0000256" key="3">
    <source>
        <dbReference type="ARBA" id="ARBA00012438"/>
    </source>
</evidence>
<dbReference type="Proteomes" id="UP000664800">
    <property type="component" value="Unassembled WGS sequence"/>
</dbReference>
<gene>
    <name evidence="13" type="ORF">J0I24_16090</name>
</gene>
<proteinExistence type="predicted"/>
<organism evidence="13 14">
    <name type="scientific">Thiomonas arsenitoxydans (strain DSM 22701 / CIP 110005 / 3As)</name>
    <dbReference type="NCBI Taxonomy" id="426114"/>
    <lineage>
        <taxon>Bacteria</taxon>
        <taxon>Pseudomonadati</taxon>
        <taxon>Pseudomonadota</taxon>
        <taxon>Betaproteobacteria</taxon>
        <taxon>Burkholderiales</taxon>
        <taxon>Thiomonas</taxon>
    </lineage>
</organism>
<dbReference type="InterPro" id="IPR036097">
    <property type="entry name" value="HisK_dim/P_sf"/>
</dbReference>
<dbReference type="InterPro" id="IPR036890">
    <property type="entry name" value="HATPase_C_sf"/>
</dbReference>
<keyword evidence="10" id="KW-0472">Membrane</keyword>
<dbReference type="InterPro" id="IPR003660">
    <property type="entry name" value="HAMP_dom"/>
</dbReference>
<dbReference type="GO" id="GO:0000155">
    <property type="term" value="F:phosphorelay sensor kinase activity"/>
    <property type="evidence" value="ECO:0007669"/>
    <property type="project" value="InterPro"/>
</dbReference>
<keyword evidence="6" id="KW-0808">Transferase</keyword>
<dbReference type="PROSITE" id="PS50109">
    <property type="entry name" value="HIS_KIN"/>
    <property type="match status" value="1"/>
</dbReference>
<dbReference type="Gene3D" id="1.10.8.500">
    <property type="entry name" value="HAMP domain in histidine kinase"/>
    <property type="match status" value="1"/>
</dbReference>
<comment type="subcellular location">
    <subcellularLocation>
        <location evidence="2">Cell membrane</location>
        <topology evidence="2">Multi-pass membrane protein</topology>
    </subcellularLocation>
</comment>
<evidence type="ECO:0000313" key="13">
    <source>
        <dbReference type="EMBL" id="MBN8745790.1"/>
    </source>
</evidence>
<keyword evidence="9" id="KW-0067">ATP-binding</keyword>
<dbReference type="InterPro" id="IPR004358">
    <property type="entry name" value="Sig_transdc_His_kin-like_C"/>
</dbReference>
<dbReference type="Pfam" id="PF00672">
    <property type="entry name" value="HAMP"/>
    <property type="match status" value="1"/>
</dbReference>
<evidence type="ECO:0000256" key="7">
    <source>
        <dbReference type="ARBA" id="ARBA00022741"/>
    </source>
</evidence>
<dbReference type="RefSeq" id="WP_276733045.1">
    <property type="nucleotide sequence ID" value="NZ_JAFKMR010000043.1"/>
</dbReference>
<keyword evidence="5" id="KW-0597">Phosphoprotein</keyword>
<keyword evidence="10" id="KW-0812">Transmembrane</keyword>
<dbReference type="Pfam" id="PF00512">
    <property type="entry name" value="HisKA"/>
    <property type="match status" value="1"/>
</dbReference>
<dbReference type="InterPro" id="IPR050980">
    <property type="entry name" value="2C_sensor_his_kinase"/>
</dbReference>
<evidence type="ECO:0000259" key="11">
    <source>
        <dbReference type="PROSITE" id="PS50109"/>
    </source>
</evidence>
<dbReference type="CDD" id="cd06225">
    <property type="entry name" value="HAMP"/>
    <property type="match status" value="1"/>
</dbReference>
<feature type="domain" description="HAMP" evidence="12">
    <location>
        <begin position="185"/>
        <end position="237"/>
    </location>
</feature>
<protein>
    <recommendedName>
        <fullName evidence="3">histidine kinase</fullName>
        <ecNumber evidence="3">2.7.13.3</ecNumber>
    </recommendedName>
</protein>
<evidence type="ECO:0000256" key="1">
    <source>
        <dbReference type="ARBA" id="ARBA00000085"/>
    </source>
</evidence>
<sequence length="456" mass="49774">MQPTAGLSETGSHKRTLRRQTLRAMLVLVLLLELAFSGVALLFVLKPMAQRSADDLAGLMVLSAQTWAELPPQTRPAFQQELHNRYRLSLLPGMQPPADNGMTHGLYIGFVEQSLQQRTGHAVYFRRQTDAQGHIWLWTSIPAGGRDIGVGFDTSRIQTQPIRALLIGLALTLPLSFLLALWWARRISRPLVSMEQAAAGLARGDTPQRLSQSGPREIANLAAHFNQMAERIDALLQARTTLLVGVSHDLRSPLARIRLALELQRMAPTPERLDQIERDVLAMDRLIGEVLALARGLRAQAAEDLVLKPWLQERLQMHDEWATSRGATLGVQCPDDLHAWVDAAALQRVVDNFLTNAVHYAAGPITLQAGPGSSPGRVRIAVLDRGPGIPADQLDAVFAPFTRLDSARTPGQGSGLGLAIARQLAQQHGWAVGLQQRDGGGLIAWVEAPVSPIHSV</sequence>
<dbReference type="Gene3D" id="1.10.287.130">
    <property type="match status" value="1"/>
</dbReference>
<feature type="transmembrane region" description="Helical" evidence="10">
    <location>
        <begin position="164"/>
        <end position="184"/>
    </location>
</feature>
<dbReference type="GO" id="GO:0005886">
    <property type="term" value="C:plasma membrane"/>
    <property type="evidence" value="ECO:0007669"/>
    <property type="project" value="UniProtKB-SubCell"/>
</dbReference>
<dbReference type="Gene3D" id="3.30.565.10">
    <property type="entry name" value="Histidine kinase-like ATPase, C-terminal domain"/>
    <property type="match status" value="1"/>
</dbReference>
<dbReference type="SUPFAM" id="SSF55874">
    <property type="entry name" value="ATPase domain of HSP90 chaperone/DNA topoisomerase II/histidine kinase"/>
    <property type="match status" value="1"/>
</dbReference>
<comment type="caution">
    <text evidence="13">The sequence shown here is derived from an EMBL/GenBank/DDBJ whole genome shotgun (WGS) entry which is preliminary data.</text>
</comment>
<feature type="domain" description="Histidine kinase" evidence="11">
    <location>
        <begin position="245"/>
        <end position="452"/>
    </location>
</feature>
<dbReference type="PRINTS" id="PR00344">
    <property type="entry name" value="BCTRLSENSOR"/>
</dbReference>
<dbReference type="InterPro" id="IPR003661">
    <property type="entry name" value="HisK_dim/P_dom"/>
</dbReference>
<dbReference type="PROSITE" id="PS50885">
    <property type="entry name" value="HAMP"/>
    <property type="match status" value="1"/>
</dbReference>
<keyword evidence="4" id="KW-1003">Cell membrane</keyword>
<dbReference type="AlphaFoldDB" id="A0A8I1SVL2"/>
<dbReference type="Pfam" id="PF02518">
    <property type="entry name" value="HATPase_c"/>
    <property type="match status" value="1"/>
</dbReference>
<dbReference type="InterPro" id="IPR005467">
    <property type="entry name" value="His_kinase_dom"/>
</dbReference>
<dbReference type="EMBL" id="JAFKMR010000043">
    <property type="protein sequence ID" value="MBN8745790.1"/>
    <property type="molecule type" value="Genomic_DNA"/>
</dbReference>
<evidence type="ECO:0000256" key="2">
    <source>
        <dbReference type="ARBA" id="ARBA00004651"/>
    </source>
</evidence>
<keyword evidence="8" id="KW-0418">Kinase</keyword>
<dbReference type="SUPFAM" id="SSF158472">
    <property type="entry name" value="HAMP domain-like"/>
    <property type="match status" value="1"/>
</dbReference>